<feature type="repeat" description="ARM" evidence="2">
    <location>
        <begin position="117"/>
        <end position="160"/>
    </location>
</feature>
<reference evidence="5" key="1">
    <citation type="submission" date="2020-05" db="EMBL/GenBank/DDBJ databases">
        <title>Phylogenomic resolution of chytrid fungi.</title>
        <authorList>
            <person name="Stajich J.E."/>
            <person name="Amses K."/>
            <person name="Simmons R."/>
            <person name="Seto K."/>
            <person name="Myers J."/>
            <person name="Bonds A."/>
            <person name="Quandt C.A."/>
            <person name="Barry K."/>
            <person name="Liu P."/>
            <person name="Grigoriev I."/>
            <person name="Longcore J.E."/>
            <person name="James T.Y."/>
        </authorList>
    </citation>
    <scope>NUCLEOTIDE SEQUENCE</scope>
    <source>
        <strain evidence="5">JEL0476</strain>
    </source>
</reference>
<dbReference type="InterPro" id="IPR000225">
    <property type="entry name" value="Armadillo"/>
</dbReference>
<comment type="caution">
    <text evidence="5">The sequence shown here is derived from an EMBL/GenBank/DDBJ whole genome shotgun (WGS) entry which is preliminary data.</text>
</comment>
<dbReference type="SMART" id="SM00185">
    <property type="entry name" value="ARM"/>
    <property type="match status" value="7"/>
</dbReference>
<sequence>MSGTTELQCDTSNFGVNDIRTLLLLVESPEHSVAITALESLTKYADIASKHRLQLLNFEIMNILLRLINSKELNLKKAAVSCLAATTEISKVKNFNNDYLNRCTLLDDIHPDMRRKEVIEGIIALLNTEEAAEVIDEAAFALANCAKDFGNKSQIRKSGGIKALVTLLDFSDPDVKKNAALALACILEDFTNRSEIRYVGGLSSLYDLLSNEFKEIQSNALLSIIRCAEDRCNRIEFRKFNAVKKLIDLLQPENSELHQNILLAIATLLEDSDIVLSFVQIAGSLNLLLKFLSSEDNKCKQYSSLAIGKAAKLQLTQIEIAKLGGIETMVKLLSHDNLEVNRQCVLALSSMCLNPKVRTRVKTLGLQTVTNLLNFDDIVVNINACECLINLAEDSEIRLEMAKNNGLNLLSLSVLKPDFKLQSSACLAIARCMNDGDCRIQMAKQTSKIESLVELLKSKDVNCCKNAALAISNACEFAPNALIACQSGAIESLISLISDTKRNSSRFAMDALENLLNHFLPAKYWLSNKLTKDNIIQDGFYDFGSAGKSLESLMKPFPSLSQLKEQKIDKKRETLLVDSNVDPKFVELCDQSLAGLSQSKPSEQIKHVAKVVSQHLGGFMEDKSKLSLLGYKFHITEAKMQQGENVLQIGNLKFGTFYHRALLFKAICDKIGLSPCTLIRGEYNRCWNEVCLSKMALLPSKPATPAATKVEKTSSKPGSREKEVRGGSGNTDKSAGKGSSDDAGPNSGKALNAFKKLALSQSTASTIPPPETFQYNFFYDEQDTVENNNNWGIVDLMFNPGEILRLGSSEARDYTRISSDFE</sequence>
<accession>A0AAD5U645</accession>
<dbReference type="InterPro" id="IPR052441">
    <property type="entry name" value="Armadillo-Ser/Thr_Kinase"/>
</dbReference>
<organism evidence="5 6">
    <name type="scientific">Clydaea vesicula</name>
    <dbReference type="NCBI Taxonomy" id="447962"/>
    <lineage>
        <taxon>Eukaryota</taxon>
        <taxon>Fungi</taxon>
        <taxon>Fungi incertae sedis</taxon>
        <taxon>Chytridiomycota</taxon>
        <taxon>Chytridiomycota incertae sedis</taxon>
        <taxon>Chytridiomycetes</taxon>
        <taxon>Lobulomycetales</taxon>
        <taxon>Lobulomycetaceae</taxon>
        <taxon>Clydaea</taxon>
    </lineage>
</organism>
<evidence type="ECO:0000313" key="6">
    <source>
        <dbReference type="Proteomes" id="UP001211065"/>
    </source>
</evidence>
<dbReference type="InterPro" id="IPR016024">
    <property type="entry name" value="ARM-type_fold"/>
</dbReference>
<evidence type="ECO:0000256" key="1">
    <source>
        <dbReference type="ARBA" id="ARBA00022737"/>
    </source>
</evidence>
<keyword evidence="6" id="KW-1185">Reference proteome</keyword>
<dbReference type="Pfam" id="PF14381">
    <property type="entry name" value="EDR1_CTR1_ARMC3_pept"/>
    <property type="match status" value="1"/>
</dbReference>
<evidence type="ECO:0000313" key="5">
    <source>
        <dbReference type="EMBL" id="KAJ3225680.1"/>
    </source>
</evidence>
<name>A0AAD5U645_9FUNG</name>
<gene>
    <name evidence="5" type="primary">ARMC3</name>
    <name evidence="5" type="ORF">HK099_006401</name>
</gene>
<feature type="compositionally biased region" description="Basic and acidic residues" evidence="3">
    <location>
        <begin position="709"/>
        <end position="725"/>
    </location>
</feature>
<dbReference type="PROSITE" id="PS50176">
    <property type="entry name" value="ARM_REPEAT"/>
    <property type="match status" value="2"/>
</dbReference>
<proteinExistence type="predicted"/>
<feature type="repeat" description="ARM" evidence="2">
    <location>
        <begin position="159"/>
        <end position="201"/>
    </location>
</feature>
<evidence type="ECO:0000259" key="4">
    <source>
        <dbReference type="Pfam" id="PF14381"/>
    </source>
</evidence>
<dbReference type="PANTHER" id="PTHR46618">
    <property type="entry name" value="ARMADILLO REPEAT-CONTAINING PROTEIN 3"/>
    <property type="match status" value="1"/>
</dbReference>
<evidence type="ECO:0000256" key="3">
    <source>
        <dbReference type="SAM" id="MobiDB-lite"/>
    </source>
</evidence>
<dbReference type="Pfam" id="PF00514">
    <property type="entry name" value="Arm"/>
    <property type="match status" value="1"/>
</dbReference>
<feature type="domain" description="EDR1/CTR1/ARMC3-like peptidase-like" evidence="4">
    <location>
        <begin position="520"/>
        <end position="684"/>
    </location>
</feature>
<protein>
    <submittedName>
        <fullName evidence="5">Armadillo repeat-containing protein 3</fullName>
    </submittedName>
</protein>
<evidence type="ECO:0000256" key="2">
    <source>
        <dbReference type="PROSITE-ProRule" id="PRU00259"/>
    </source>
</evidence>
<feature type="region of interest" description="Disordered" evidence="3">
    <location>
        <begin position="703"/>
        <end position="746"/>
    </location>
</feature>
<dbReference type="AlphaFoldDB" id="A0AAD5U645"/>
<dbReference type="EMBL" id="JADGJW010000055">
    <property type="protein sequence ID" value="KAJ3225680.1"/>
    <property type="molecule type" value="Genomic_DNA"/>
</dbReference>
<dbReference type="InterPro" id="IPR055164">
    <property type="entry name" value="EDR1/CTR1/ARMC3-like_pept-like"/>
</dbReference>
<keyword evidence="1" id="KW-0677">Repeat</keyword>
<dbReference type="SUPFAM" id="SSF48371">
    <property type="entry name" value="ARM repeat"/>
    <property type="match status" value="1"/>
</dbReference>
<dbReference type="InterPro" id="IPR011989">
    <property type="entry name" value="ARM-like"/>
</dbReference>
<dbReference type="PANTHER" id="PTHR46618:SF1">
    <property type="entry name" value="ARMADILLO REPEAT-CONTAINING PROTEIN 3"/>
    <property type="match status" value="1"/>
</dbReference>
<dbReference type="Proteomes" id="UP001211065">
    <property type="component" value="Unassembled WGS sequence"/>
</dbReference>
<dbReference type="Gene3D" id="1.25.10.10">
    <property type="entry name" value="Leucine-rich Repeat Variant"/>
    <property type="match status" value="2"/>
</dbReference>